<accession>A0A1B6EPP3</accession>
<protein>
    <submittedName>
        <fullName evidence="1">Uncharacterized protein</fullName>
    </submittedName>
</protein>
<dbReference type="AlphaFoldDB" id="A0A1B6EPP3"/>
<dbReference type="PANTHER" id="PTHR22443:SF18">
    <property type="entry name" value="NON-SPECIFIC LETHAL 1, ISOFORM M"/>
    <property type="match status" value="1"/>
</dbReference>
<dbReference type="GO" id="GO:0044545">
    <property type="term" value="C:NSL complex"/>
    <property type="evidence" value="ECO:0007669"/>
    <property type="project" value="TreeGrafter"/>
</dbReference>
<dbReference type="EMBL" id="GECZ01029863">
    <property type="protein sequence ID" value="JAS39906.1"/>
    <property type="molecule type" value="Transcribed_RNA"/>
</dbReference>
<feature type="non-terminal residue" evidence="1">
    <location>
        <position position="127"/>
    </location>
</feature>
<feature type="non-terminal residue" evidence="1">
    <location>
        <position position="1"/>
    </location>
</feature>
<reference evidence="1" key="1">
    <citation type="submission" date="2015-11" db="EMBL/GenBank/DDBJ databases">
        <title>De novo transcriptome assembly of four potential Pierce s Disease insect vectors from Arizona vineyards.</title>
        <authorList>
            <person name="Tassone E.E."/>
        </authorList>
    </citation>
    <scope>NUCLEOTIDE SEQUENCE</scope>
</reference>
<proteinExistence type="predicted"/>
<name>A0A1B6EPP3_9HEMI</name>
<gene>
    <name evidence="1" type="ORF">g.50182</name>
</gene>
<dbReference type="PANTHER" id="PTHR22443">
    <property type="entry name" value="NON-SPECIFIC LETHAL 1, ISOFORM M"/>
    <property type="match status" value="1"/>
</dbReference>
<dbReference type="InterPro" id="IPR026180">
    <property type="entry name" value="NSL1"/>
</dbReference>
<dbReference type="GO" id="GO:0035035">
    <property type="term" value="F:histone acetyltransferase binding"/>
    <property type="evidence" value="ECO:0007669"/>
    <property type="project" value="TreeGrafter"/>
</dbReference>
<sequence>PFRSSDFKKRKLIVMNGLHLQLKKLSKPTTLRCFCQPPYSTCVLCTGRVDPKLSKDECRSAVFPDDNIELLDHSYHKNLSTSNDISQSIHFDSISKCAEWQQRVIRGGLKLVTNVQKELISTSEKNP</sequence>
<organism evidence="1">
    <name type="scientific">Cuerna arida</name>
    <dbReference type="NCBI Taxonomy" id="1464854"/>
    <lineage>
        <taxon>Eukaryota</taxon>
        <taxon>Metazoa</taxon>
        <taxon>Ecdysozoa</taxon>
        <taxon>Arthropoda</taxon>
        <taxon>Hexapoda</taxon>
        <taxon>Insecta</taxon>
        <taxon>Pterygota</taxon>
        <taxon>Neoptera</taxon>
        <taxon>Paraneoptera</taxon>
        <taxon>Hemiptera</taxon>
        <taxon>Auchenorrhyncha</taxon>
        <taxon>Membracoidea</taxon>
        <taxon>Cicadellidae</taxon>
        <taxon>Cicadellinae</taxon>
        <taxon>Proconiini</taxon>
        <taxon>Cuerna</taxon>
    </lineage>
</organism>
<evidence type="ECO:0000313" key="1">
    <source>
        <dbReference type="EMBL" id="JAS39906.1"/>
    </source>
</evidence>